<dbReference type="NCBIfam" id="NF037979">
    <property type="entry name" value="Na_transp"/>
    <property type="match status" value="1"/>
</dbReference>
<evidence type="ECO:0000256" key="3">
    <source>
        <dbReference type="ARBA" id="ARBA00022692"/>
    </source>
</evidence>
<feature type="transmembrane region" description="Helical" evidence="6">
    <location>
        <begin position="171"/>
        <end position="190"/>
    </location>
</feature>
<dbReference type="PANTHER" id="PTHR42948:SF1">
    <property type="entry name" value="TRANSPORTER"/>
    <property type="match status" value="1"/>
</dbReference>
<dbReference type="PROSITE" id="PS50267">
    <property type="entry name" value="NA_NEUROTRAN_SYMP_3"/>
    <property type="match status" value="1"/>
</dbReference>
<dbReference type="RefSeq" id="WP_148974462.1">
    <property type="nucleotide sequence ID" value="NZ_JBNIKT010000015.1"/>
</dbReference>
<evidence type="ECO:0000313" key="7">
    <source>
        <dbReference type="EMBL" id="TYS49342.1"/>
    </source>
</evidence>
<evidence type="ECO:0000256" key="1">
    <source>
        <dbReference type="ARBA" id="ARBA00004141"/>
    </source>
</evidence>
<sequence>MEKQKWGTKIGFILSAAGSAIGLGAIWKFPYMTGIGGGGAFFLVFILFTLFIGLPILLAEFVIGRSTQKEAVAAYKSIAPGSLWPWVGRMGVAACFLLLSFYSVIGGWILIYLWYALSGKLWSEGLNFEAVFGDAISDPLLAAGAQLVFILLSVLIVSRGVQGGLEKVNKYFMPALFIMFLALIARSLSFDNAIEGVKFFLQPDFGKMTPDVFLYALGQSFFSLSVGVSVMVTYSSYLSKKENITKAAFSITGLTLLIALLAGLAIFPAIFSFGMEPEEGPGLLFIVLPAIFSKIAFGEFFFILFLLLFFFAALTSAISMLEINVAAAGKKAGRTKASILFGLLIFAAGIPSALSFGEWSDILIFGKTFFDSADYLVSNILLPLGALFITIFVPWRMDRNTLVKELQAGSGMARRLFAFWLLLLKYAVPAAIIIVFLNGTGIIKF</sequence>
<protein>
    <submittedName>
        <fullName evidence="7">Sodium-dependent transporter</fullName>
    </submittedName>
</protein>
<dbReference type="InterPro" id="IPR047218">
    <property type="entry name" value="YocR/YhdH-like"/>
</dbReference>
<dbReference type="Pfam" id="PF00209">
    <property type="entry name" value="SNF"/>
    <property type="match status" value="2"/>
</dbReference>
<feature type="transmembrane region" description="Helical" evidence="6">
    <location>
        <begin position="247"/>
        <end position="271"/>
    </location>
</feature>
<feature type="transmembrane region" description="Helical" evidence="6">
    <location>
        <begin position="212"/>
        <end position="235"/>
    </location>
</feature>
<name>A0A5D4RIZ1_9BACI</name>
<dbReference type="Proteomes" id="UP000322139">
    <property type="component" value="Unassembled WGS sequence"/>
</dbReference>
<keyword evidence="5 6" id="KW-0472">Membrane</keyword>
<comment type="caution">
    <text evidence="7">The sequence shown here is derived from an EMBL/GenBank/DDBJ whole genome shotgun (WGS) entry which is preliminary data.</text>
</comment>
<dbReference type="PANTHER" id="PTHR42948">
    <property type="entry name" value="TRANSPORTER"/>
    <property type="match status" value="1"/>
</dbReference>
<evidence type="ECO:0000313" key="8">
    <source>
        <dbReference type="Proteomes" id="UP000322139"/>
    </source>
</evidence>
<accession>A0A5D4RIZ1</accession>
<organism evidence="7 8">
    <name type="scientific">Bacillus infantis</name>
    <dbReference type="NCBI Taxonomy" id="324767"/>
    <lineage>
        <taxon>Bacteria</taxon>
        <taxon>Bacillati</taxon>
        <taxon>Bacillota</taxon>
        <taxon>Bacilli</taxon>
        <taxon>Bacillales</taxon>
        <taxon>Bacillaceae</taxon>
        <taxon>Bacillus</taxon>
    </lineage>
</organism>
<dbReference type="EMBL" id="VTER01000004">
    <property type="protein sequence ID" value="TYS49342.1"/>
    <property type="molecule type" value="Genomic_DNA"/>
</dbReference>
<dbReference type="GO" id="GO:0016020">
    <property type="term" value="C:membrane"/>
    <property type="evidence" value="ECO:0007669"/>
    <property type="project" value="UniProtKB-SubCell"/>
</dbReference>
<feature type="transmembrane region" description="Helical" evidence="6">
    <location>
        <begin position="283"/>
        <end position="316"/>
    </location>
</feature>
<dbReference type="InterPro" id="IPR000175">
    <property type="entry name" value="Na/ntran_symport"/>
</dbReference>
<feature type="transmembrane region" description="Helical" evidence="6">
    <location>
        <begin position="92"/>
        <end position="115"/>
    </location>
</feature>
<gene>
    <name evidence="7" type="ORF">FZD51_09025</name>
</gene>
<dbReference type="SUPFAM" id="SSF161070">
    <property type="entry name" value="SNF-like"/>
    <property type="match status" value="1"/>
</dbReference>
<keyword evidence="2" id="KW-0813">Transport</keyword>
<dbReference type="InterPro" id="IPR037272">
    <property type="entry name" value="SNS_sf"/>
</dbReference>
<reference evidence="7 8" key="1">
    <citation type="submission" date="2019-08" db="EMBL/GenBank/DDBJ databases">
        <title>Bacillus genomes from the desert of Cuatro Cienegas, Coahuila.</title>
        <authorList>
            <person name="Olmedo-Alvarez G."/>
        </authorList>
    </citation>
    <scope>NUCLEOTIDE SEQUENCE [LARGE SCALE GENOMIC DNA]</scope>
    <source>
        <strain evidence="7 8">CH446_14T</strain>
    </source>
</reference>
<evidence type="ECO:0000256" key="4">
    <source>
        <dbReference type="ARBA" id="ARBA00022989"/>
    </source>
</evidence>
<proteinExistence type="predicted"/>
<feature type="transmembrane region" description="Helical" evidence="6">
    <location>
        <begin position="135"/>
        <end position="159"/>
    </location>
</feature>
<dbReference type="CDD" id="cd10336">
    <property type="entry name" value="SLC6sbd_Tyt1-Like"/>
    <property type="match status" value="1"/>
</dbReference>
<feature type="transmembrane region" description="Helical" evidence="6">
    <location>
        <begin position="12"/>
        <end position="29"/>
    </location>
</feature>
<feature type="transmembrane region" description="Helical" evidence="6">
    <location>
        <begin position="35"/>
        <end position="59"/>
    </location>
</feature>
<comment type="subcellular location">
    <subcellularLocation>
        <location evidence="1">Membrane</location>
        <topology evidence="1">Multi-pass membrane protein</topology>
    </subcellularLocation>
</comment>
<feature type="transmembrane region" description="Helical" evidence="6">
    <location>
        <begin position="376"/>
        <end position="395"/>
    </location>
</feature>
<keyword evidence="4 6" id="KW-1133">Transmembrane helix</keyword>
<dbReference type="AlphaFoldDB" id="A0A5D4RIZ1"/>
<keyword evidence="3 6" id="KW-0812">Transmembrane</keyword>
<evidence type="ECO:0000256" key="5">
    <source>
        <dbReference type="ARBA" id="ARBA00023136"/>
    </source>
</evidence>
<evidence type="ECO:0000256" key="6">
    <source>
        <dbReference type="SAM" id="Phobius"/>
    </source>
</evidence>
<feature type="transmembrane region" description="Helical" evidence="6">
    <location>
        <begin position="416"/>
        <end position="437"/>
    </location>
</feature>
<evidence type="ECO:0000256" key="2">
    <source>
        <dbReference type="ARBA" id="ARBA00022448"/>
    </source>
</evidence>
<dbReference type="PRINTS" id="PR00176">
    <property type="entry name" value="NANEUSMPORT"/>
</dbReference>
<feature type="transmembrane region" description="Helical" evidence="6">
    <location>
        <begin position="337"/>
        <end position="356"/>
    </location>
</feature>